<dbReference type="Proteomes" id="UP000015105">
    <property type="component" value="Chromosome 4D"/>
</dbReference>
<evidence type="ECO:0000256" key="6">
    <source>
        <dbReference type="ARBA" id="ARBA00023180"/>
    </source>
</evidence>
<keyword evidence="9" id="KW-0472">Membrane</keyword>
<dbReference type="FunFam" id="2.160.20.10:FF:000013">
    <property type="entry name" value="Pectinesterase"/>
    <property type="match status" value="1"/>
</dbReference>
<dbReference type="EC" id="3.1.1.11" evidence="3"/>
<dbReference type="PANTHER" id="PTHR31321">
    <property type="entry name" value="ACYL-COA THIOESTER HYDROLASE YBHC-RELATED"/>
    <property type="match status" value="1"/>
</dbReference>
<dbReference type="Gramene" id="AET4Gv20006500.3">
    <property type="protein sequence ID" value="AET4Gv20006500.3"/>
    <property type="gene ID" value="AET4Gv20006500"/>
</dbReference>
<dbReference type="UniPathway" id="UPA00545">
    <property type="reaction ID" value="UER00823"/>
</dbReference>
<reference evidence="11" key="4">
    <citation type="submission" date="2019-03" db="UniProtKB">
        <authorList>
            <consortium name="EnsemblPlants"/>
        </authorList>
    </citation>
    <scope>IDENTIFICATION</scope>
</reference>
<organism evidence="11 12">
    <name type="scientific">Aegilops tauschii subsp. strangulata</name>
    <name type="common">Goatgrass</name>
    <dbReference type="NCBI Taxonomy" id="200361"/>
    <lineage>
        <taxon>Eukaryota</taxon>
        <taxon>Viridiplantae</taxon>
        <taxon>Streptophyta</taxon>
        <taxon>Embryophyta</taxon>
        <taxon>Tracheophyta</taxon>
        <taxon>Spermatophyta</taxon>
        <taxon>Magnoliopsida</taxon>
        <taxon>Liliopsida</taxon>
        <taxon>Poales</taxon>
        <taxon>Poaceae</taxon>
        <taxon>BOP clade</taxon>
        <taxon>Pooideae</taxon>
        <taxon>Triticodae</taxon>
        <taxon>Triticeae</taxon>
        <taxon>Triticinae</taxon>
        <taxon>Aegilops</taxon>
    </lineage>
</organism>
<dbReference type="EnsemblPlants" id="AET4Gv20006500.3">
    <property type="protein sequence ID" value="AET4Gv20006500.3"/>
    <property type="gene ID" value="AET4Gv20006500"/>
</dbReference>
<feature type="domain" description="Pectinesterase catalytic" evidence="10">
    <location>
        <begin position="52"/>
        <end position="341"/>
    </location>
</feature>
<dbReference type="GO" id="GO:0045490">
    <property type="term" value="P:pectin catabolic process"/>
    <property type="evidence" value="ECO:0007669"/>
    <property type="project" value="UniProtKB-UniPathway"/>
</dbReference>
<keyword evidence="9" id="KW-1133">Transmembrane helix</keyword>
<evidence type="ECO:0000256" key="2">
    <source>
        <dbReference type="ARBA" id="ARBA00008891"/>
    </source>
</evidence>
<dbReference type="GO" id="GO:0030599">
    <property type="term" value="F:pectinesterase activity"/>
    <property type="evidence" value="ECO:0007669"/>
    <property type="project" value="UniProtKB-EC"/>
</dbReference>
<evidence type="ECO:0000256" key="1">
    <source>
        <dbReference type="ARBA" id="ARBA00005184"/>
    </source>
</evidence>
<name>A0A453GY92_AEGTS</name>
<dbReference type="InterPro" id="IPR012334">
    <property type="entry name" value="Pectin_lyas_fold"/>
</dbReference>
<keyword evidence="6" id="KW-0325">Glycoprotein</keyword>
<evidence type="ECO:0000313" key="12">
    <source>
        <dbReference type="Proteomes" id="UP000015105"/>
    </source>
</evidence>
<dbReference type="AlphaFoldDB" id="A0A453GY92"/>
<comment type="similarity">
    <text evidence="2">Belongs to the pectinesterase family.</text>
</comment>
<accession>A0A453GY92</accession>
<feature type="transmembrane region" description="Helical" evidence="9">
    <location>
        <begin position="12"/>
        <end position="29"/>
    </location>
</feature>
<dbReference type="GO" id="GO:0042545">
    <property type="term" value="P:cell wall modification"/>
    <property type="evidence" value="ECO:0007669"/>
    <property type="project" value="InterPro"/>
</dbReference>
<evidence type="ECO:0000256" key="7">
    <source>
        <dbReference type="ARBA" id="ARBA00047928"/>
    </source>
</evidence>
<keyword evidence="4" id="KW-0378">Hydrolase</keyword>
<dbReference type="InterPro" id="IPR011050">
    <property type="entry name" value="Pectin_lyase_fold/virulence"/>
</dbReference>
<evidence type="ECO:0000259" key="10">
    <source>
        <dbReference type="Pfam" id="PF01095"/>
    </source>
</evidence>
<evidence type="ECO:0000256" key="4">
    <source>
        <dbReference type="ARBA" id="ARBA00022801"/>
    </source>
</evidence>
<keyword evidence="9" id="KW-0812">Transmembrane</keyword>
<reference evidence="12" key="1">
    <citation type="journal article" date="2014" name="Science">
        <title>Ancient hybridizations among the ancestral genomes of bread wheat.</title>
        <authorList>
            <consortium name="International Wheat Genome Sequencing Consortium,"/>
            <person name="Marcussen T."/>
            <person name="Sandve S.R."/>
            <person name="Heier L."/>
            <person name="Spannagl M."/>
            <person name="Pfeifer M."/>
            <person name="Jakobsen K.S."/>
            <person name="Wulff B.B."/>
            <person name="Steuernagel B."/>
            <person name="Mayer K.F."/>
            <person name="Olsen O.A."/>
        </authorList>
    </citation>
    <scope>NUCLEOTIDE SEQUENCE [LARGE SCALE GENOMIC DNA]</scope>
    <source>
        <strain evidence="12">cv. AL8/78</strain>
    </source>
</reference>
<comment type="function">
    <text evidence="8">Acts in the modification of cell walls via demethylesterification of cell wall pectin.</text>
</comment>
<reference evidence="11" key="3">
    <citation type="journal article" date="2017" name="Nature">
        <title>Genome sequence of the progenitor of the wheat D genome Aegilops tauschii.</title>
        <authorList>
            <person name="Luo M.C."/>
            <person name="Gu Y.Q."/>
            <person name="Puiu D."/>
            <person name="Wang H."/>
            <person name="Twardziok S.O."/>
            <person name="Deal K.R."/>
            <person name="Huo N."/>
            <person name="Zhu T."/>
            <person name="Wang L."/>
            <person name="Wang Y."/>
            <person name="McGuire P.E."/>
            <person name="Liu S."/>
            <person name="Long H."/>
            <person name="Ramasamy R.K."/>
            <person name="Rodriguez J.C."/>
            <person name="Van S.L."/>
            <person name="Yuan L."/>
            <person name="Wang Z."/>
            <person name="Xia Z."/>
            <person name="Xiao L."/>
            <person name="Anderson O.D."/>
            <person name="Ouyang S."/>
            <person name="Liang Y."/>
            <person name="Zimin A.V."/>
            <person name="Pertea G."/>
            <person name="Qi P."/>
            <person name="Bennetzen J.L."/>
            <person name="Dai X."/>
            <person name="Dawson M.W."/>
            <person name="Muller H.G."/>
            <person name="Kugler K."/>
            <person name="Rivarola-Duarte L."/>
            <person name="Spannagl M."/>
            <person name="Mayer K.F.X."/>
            <person name="Lu F.H."/>
            <person name="Bevan M.W."/>
            <person name="Leroy P."/>
            <person name="Li P."/>
            <person name="You F.M."/>
            <person name="Sun Q."/>
            <person name="Liu Z."/>
            <person name="Lyons E."/>
            <person name="Wicker T."/>
            <person name="Salzberg S.L."/>
            <person name="Devos K.M."/>
            <person name="Dvorak J."/>
        </authorList>
    </citation>
    <scope>NUCLEOTIDE SEQUENCE [LARGE SCALE GENOMIC DNA]</scope>
    <source>
        <strain evidence="11">cv. AL8/78</strain>
    </source>
</reference>
<reference evidence="11" key="5">
    <citation type="journal article" date="2021" name="G3 (Bethesda)">
        <title>Aegilops tauschii genome assembly Aet v5.0 features greater sequence contiguity and improved annotation.</title>
        <authorList>
            <person name="Wang L."/>
            <person name="Zhu T."/>
            <person name="Rodriguez J.C."/>
            <person name="Deal K.R."/>
            <person name="Dubcovsky J."/>
            <person name="McGuire P.E."/>
            <person name="Lux T."/>
            <person name="Spannagl M."/>
            <person name="Mayer K.F.X."/>
            <person name="Baldrich P."/>
            <person name="Meyers B.C."/>
            <person name="Huo N."/>
            <person name="Gu Y.Q."/>
            <person name="Zhou H."/>
            <person name="Devos K.M."/>
            <person name="Bennetzen J.L."/>
            <person name="Unver T."/>
            <person name="Budak H."/>
            <person name="Gulick P.J."/>
            <person name="Galiba G."/>
            <person name="Kalapos B."/>
            <person name="Nelson D.R."/>
            <person name="Li P."/>
            <person name="You F.M."/>
            <person name="Luo M.C."/>
            <person name="Dvorak J."/>
        </authorList>
    </citation>
    <scope>NUCLEOTIDE SEQUENCE [LARGE SCALE GENOMIC DNA]</scope>
    <source>
        <strain evidence="11">cv. AL8/78</strain>
    </source>
</reference>
<evidence type="ECO:0000256" key="9">
    <source>
        <dbReference type="SAM" id="Phobius"/>
    </source>
</evidence>
<dbReference type="SUPFAM" id="SSF51126">
    <property type="entry name" value="Pectin lyase-like"/>
    <property type="match status" value="1"/>
</dbReference>
<proteinExistence type="inferred from homology"/>
<dbReference type="PANTHER" id="PTHR31321:SF134">
    <property type="entry name" value="PECTINESTERASE"/>
    <property type="match status" value="1"/>
</dbReference>
<dbReference type="Pfam" id="PF01095">
    <property type="entry name" value="Pectinesterase"/>
    <property type="match status" value="1"/>
</dbReference>
<dbReference type="InterPro" id="IPR000070">
    <property type="entry name" value="Pectinesterase_cat"/>
</dbReference>
<dbReference type="STRING" id="200361.A0A453GY92"/>
<evidence type="ECO:0000256" key="8">
    <source>
        <dbReference type="ARBA" id="ARBA00057335"/>
    </source>
</evidence>
<evidence type="ECO:0000256" key="5">
    <source>
        <dbReference type="ARBA" id="ARBA00023085"/>
    </source>
</evidence>
<sequence>LVAPAMAGAGGQFYIIISAMAQLLVAIMAQRSGTFINKQTSPSPAAAISRTISVNHSGRGDFKHIQQAIDSIPDGNSEWIRIHVAAGTYREKVHIKSNKPFIVLEGEGRDRTAMEWPDHYYRSFNRVPTFESATFRCDASDFQARNITFKNTYTIDNNTVPAVAAQVSGDRSAFYNCGFVGVQDTLNDQQGRHYYENCYLEGAVDFIFGHARSIFQGCTLWTCKLPSWKYQGFLTAQGRVLLSEDNGFVFKECTVDGVTPVYLGRGWRFCSTVIFYRTFLSNIIVPQGWDAWNAKGHETSLTMLESECTGPGSNRTGRVPWSRVASGTEVARFTDINYVSSDGWLGAQPH</sequence>
<dbReference type="Gene3D" id="2.160.20.10">
    <property type="entry name" value="Single-stranded right-handed beta-helix, Pectin lyase-like"/>
    <property type="match status" value="1"/>
</dbReference>
<evidence type="ECO:0000256" key="3">
    <source>
        <dbReference type="ARBA" id="ARBA00013229"/>
    </source>
</evidence>
<keyword evidence="12" id="KW-1185">Reference proteome</keyword>
<protein>
    <recommendedName>
        <fullName evidence="3">pectinesterase</fullName>
        <ecNumber evidence="3">3.1.1.11</ecNumber>
    </recommendedName>
</protein>
<evidence type="ECO:0000313" key="11">
    <source>
        <dbReference type="EnsemblPlants" id="AET4Gv20006500.3"/>
    </source>
</evidence>
<comment type="catalytic activity">
    <reaction evidence="7">
        <text>[(1-&gt;4)-alpha-D-galacturonosyl methyl ester](n) + n H2O = [(1-&gt;4)-alpha-D-galacturonosyl](n) + n methanol + n H(+)</text>
        <dbReference type="Rhea" id="RHEA:22380"/>
        <dbReference type="Rhea" id="RHEA-COMP:14570"/>
        <dbReference type="Rhea" id="RHEA-COMP:14573"/>
        <dbReference type="ChEBI" id="CHEBI:15377"/>
        <dbReference type="ChEBI" id="CHEBI:15378"/>
        <dbReference type="ChEBI" id="CHEBI:17790"/>
        <dbReference type="ChEBI" id="CHEBI:140522"/>
        <dbReference type="ChEBI" id="CHEBI:140523"/>
        <dbReference type="EC" id="3.1.1.11"/>
    </reaction>
</comment>
<keyword evidence="5" id="KW-0063">Aspartyl esterase</keyword>
<comment type="pathway">
    <text evidence="1">Glycan metabolism; pectin degradation; 2-dehydro-3-deoxy-D-gluconate from pectin: step 1/5.</text>
</comment>
<reference evidence="12" key="2">
    <citation type="journal article" date="2017" name="Nat. Plants">
        <title>The Aegilops tauschii genome reveals multiple impacts of transposons.</title>
        <authorList>
            <person name="Zhao G."/>
            <person name="Zou C."/>
            <person name="Li K."/>
            <person name="Wang K."/>
            <person name="Li T."/>
            <person name="Gao L."/>
            <person name="Zhang X."/>
            <person name="Wang H."/>
            <person name="Yang Z."/>
            <person name="Liu X."/>
            <person name="Jiang W."/>
            <person name="Mao L."/>
            <person name="Kong X."/>
            <person name="Jiao Y."/>
            <person name="Jia J."/>
        </authorList>
    </citation>
    <scope>NUCLEOTIDE SEQUENCE [LARGE SCALE GENOMIC DNA]</scope>
    <source>
        <strain evidence="12">cv. AL8/78</strain>
    </source>
</reference>